<evidence type="ECO:0000256" key="9">
    <source>
        <dbReference type="ARBA" id="ARBA00023136"/>
    </source>
</evidence>
<dbReference type="GO" id="GO:0043541">
    <property type="term" value="C:UDP-N-acetylglucosamine transferase complex"/>
    <property type="evidence" value="ECO:0007669"/>
    <property type="project" value="TreeGrafter"/>
</dbReference>
<protein>
    <recommendedName>
        <fullName evidence="5 11">UDP-N-acetylglucosamine transferase subunit ALG14</fullName>
    </recommendedName>
    <alternativeName>
        <fullName evidence="10 11">Asparagine-linked glycosylation protein 14</fullName>
    </alternativeName>
</protein>
<evidence type="ECO:0000256" key="11">
    <source>
        <dbReference type="RuleBase" id="RU362127"/>
    </source>
</evidence>
<comment type="caution">
    <text evidence="12">The sequence shown here is derived from an EMBL/GenBank/DDBJ whole genome shotgun (WGS) entry which is preliminary data.</text>
</comment>
<evidence type="ECO:0000313" key="12">
    <source>
        <dbReference type="EMBL" id="KAG9240966.1"/>
    </source>
</evidence>
<evidence type="ECO:0000256" key="7">
    <source>
        <dbReference type="ARBA" id="ARBA00022824"/>
    </source>
</evidence>
<dbReference type="Proteomes" id="UP000887226">
    <property type="component" value="Unassembled WGS sequence"/>
</dbReference>
<dbReference type="InterPro" id="IPR013969">
    <property type="entry name" value="Oligosacch_biosynth_Alg14"/>
</dbReference>
<gene>
    <name evidence="11" type="primary">ALG14</name>
    <name evidence="12" type="ORF">BJ878DRAFT_523129</name>
</gene>
<evidence type="ECO:0000256" key="2">
    <source>
        <dbReference type="ARBA" id="ARBA00004590"/>
    </source>
</evidence>
<evidence type="ECO:0000256" key="6">
    <source>
        <dbReference type="ARBA" id="ARBA00022692"/>
    </source>
</evidence>
<sequence>MTFAFSYTKLPLLVAALLVICTTVFLRILYTMPLLSRGYRNPTLKNHPKTTASHMVVVLGSGGHTREMIGLLRRIDPAHYFQRTYIASSGDAHAEVKAREIESNIRRAQGEKDADGMTDELDLKSVPCQGIVDPVNGVWDLKIVPRARAIQQPIYTTPLSALRCLRGCIGALRAACRQSIVAHHGYPDVIMTNGPATAVVVILASYILRLSGMAPTWSMRVIYVESFARVEGLSLSGKIVLGLGLSNVFIVQWEKLAVKLNNKRKRVEYLGILVL</sequence>
<keyword evidence="9 11" id="KW-0472">Membrane</keyword>
<dbReference type="Gene3D" id="3.40.50.2000">
    <property type="entry name" value="Glycogen Phosphorylase B"/>
    <property type="match status" value="1"/>
</dbReference>
<dbReference type="GO" id="GO:0031965">
    <property type="term" value="C:nuclear membrane"/>
    <property type="evidence" value="ECO:0007669"/>
    <property type="project" value="UniProtKB-SubCell"/>
</dbReference>
<keyword evidence="13" id="KW-1185">Reference proteome</keyword>
<comment type="subunit">
    <text evidence="4 11">Heterodimer with ALG13 to form a functional enzyme.</text>
</comment>
<accession>A0A9P7YWE5</accession>
<reference evidence="12" key="1">
    <citation type="journal article" date="2021" name="IMA Fungus">
        <title>Genomic characterization of three marine fungi, including Emericellopsis atlantica sp. nov. with signatures of a generalist lifestyle and marine biomass degradation.</title>
        <authorList>
            <person name="Hagestad O.C."/>
            <person name="Hou L."/>
            <person name="Andersen J.H."/>
            <person name="Hansen E.H."/>
            <person name="Altermark B."/>
            <person name="Li C."/>
            <person name="Kuhnert E."/>
            <person name="Cox R.J."/>
            <person name="Crous P.W."/>
            <person name="Spatafora J.W."/>
            <person name="Lail K."/>
            <person name="Amirebrahimi M."/>
            <person name="Lipzen A."/>
            <person name="Pangilinan J."/>
            <person name="Andreopoulos W."/>
            <person name="Hayes R.D."/>
            <person name="Ng V."/>
            <person name="Grigoriev I.V."/>
            <person name="Jackson S.A."/>
            <person name="Sutton T.D.S."/>
            <person name="Dobson A.D.W."/>
            <person name="Rama T."/>
        </authorList>
    </citation>
    <scope>NUCLEOTIDE SEQUENCE</scope>
    <source>
        <strain evidence="12">TRa3180A</strain>
    </source>
</reference>
<evidence type="ECO:0000313" key="13">
    <source>
        <dbReference type="Proteomes" id="UP000887226"/>
    </source>
</evidence>
<evidence type="ECO:0000256" key="8">
    <source>
        <dbReference type="ARBA" id="ARBA00022989"/>
    </source>
</evidence>
<dbReference type="Pfam" id="PF08660">
    <property type="entry name" value="Alg14"/>
    <property type="match status" value="1"/>
</dbReference>
<keyword evidence="7 11" id="KW-0256">Endoplasmic reticulum</keyword>
<dbReference type="EMBL" id="MU254299">
    <property type="protein sequence ID" value="KAG9240966.1"/>
    <property type="molecule type" value="Genomic_DNA"/>
</dbReference>
<dbReference type="AlphaFoldDB" id="A0A9P7YWE5"/>
<evidence type="ECO:0000256" key="1">
    <source>
        <dbReference type="ARBA" id="ARBA00004389"/>
    </source>
</evidence>
<dbReference type="OrthoDB" id="17098at2759"/>
<organism evidence="12 13">
    <name type="scientific">Calycina marina</name>
    <dbReference type="NCBI Taxonomy" id="1763456"/>
    <lineage>
        <taxon>Eukaryota</taxon>
        <taxon>Fungi</taxon>
        <taxon>Dikarya</taxon>
        <taxon>Ascomycota</taxon>
        <taxon>Pezizomycotina</taxon>
        <taxon>Leotiomycetes</taxon>
        <taxon>Helotiales</taxon>
        <taxon>Pezizellaceae</taxon>
        <taxon>Calycina</taxon>
    </lineage>
</organism>
<proteinExistence type="inferred from homology"/>
<evidence type="ECO:0000256" key="3">
    <source>
        <dbReference type="ARBA" id="ARBA00009731"/>
    </source>
</evidence>
<dbReference type="GO" id="GO:0006488">
    <property type="term" value="P:dolichol-linked oligosaccharide biosynthetic process"/>
    <property type="evidence" value="ECO:0007669"/>
    <property type="project" value="InterPro"/>
</dbReference>
<evidence type="ECO:0000256" key="4">
    <source>
        <dbReference type="ARBA" id="ARBA00011335"/>
    </source>
</evidence>
<evidence type="ECO:0000256" key="5">
    <source>
        <dbReference type="ARBA" id="ARBA00017467"/>
    </source>
</evidence>
<comment type="similarity">
    <text evidence="3 11">Belongs to the ALG14 family.</text>
</comment>
<comment type="function">
    <text evidence="11">Involved in protein N-glycosylation. Essential for the second step of the dolichol-linked oligosaccharide pathway. Anchors the catalytic subunit ALG13 to the ER.</text>
</comment>
<dbReference type="PANTHER" id="PTHR12154:SF4">
    <property type="entry name" value="UDP-N-ACETYLGLUCOSAMINE TRANSFERASE SUBUNIT ALG14 HOMOLOG"/>
    <property type="match status" value="1"/>
</dbReference>
<dbReference type="PANTHER" id="PTHR12154">
    <property type="entry name" value="GLYCOSYL TRANSFERASE-RELATED"/>
    <property type="match status" value="1"/>
</dbReference>
<keyword evidence="6 11" id="KW-0812">Transmembrane</keyword>
<evidence type="ECO:0000256" key="10">
    <source>
        <dbReference type="ARBA" id="ARBA00032062"/>
    </source>
</evidence>
<feature type="transmembrane region" description="Helical" evidence="11">
    <location>
        <begin position="12"/>
        <end position="30"/>
    </location>
</feature>
<comment type="subcellular location">
    <subcellularLocation>
        <location evidence="1 11">Endoplasmic reticulum membrane</location>
        <topology evidence="1 11">Single-pass membrane protein</topology>
    </subcellularLocation>
    <subcellularLocation>
        <location evidence="2">Nucleus membrane</location>
        <topology evidence="2">Single-pass membrane protein</topology>
    </subcellularLocation>
</comment>
<name>A0A9P7YWE5_9HELO</name>
<keyword evidence="8 11" id="KW-1133">Transmembrane helix</keyword>
<dbReference type="GO" id="GO:0004577">
    <property type="term" value="F:N-acetylglucosaminyldiphosphodolichol N-acetylglucosaminyltransferase activity"/>
    <property type="evidence" value="ECO:0007669"/>
    <property type="project" value="TreeGrafter"/>
</dbReference>